<accession>A0A164SFG6</accession>
<name>A0A164SFG6_9AGAM</name>
<organism evidence="1 2">
    <name type="scientific">Sistotremastrum niveocremeum HHB9708</name>
    <dbReference type="NCBI Taxonomy" id="1314777"/>
    <lineage>
        <taxon>Eukaryota</taxon>
        <taxon>Fungi</taxon>
        <taxon>Dikarya</taxon>
        <taxon>Basidiomycota</taxon>
        <taxon>Agaricomycotina</taxon>
        <taxon>Agaricomycetes</taxon>
        <taxon>Sistotremastrales</taxon>
        <taxon>Sistotremastraceae</taxon>
        <taxon>Sertulicium</taxon>
        <taxon>Sertulicium niveocremeum</taxon>
    </lineage>
</organism>
<evidence type="ECO:0000313" key="1">
    <source>
        <dbReference type="EMBL" id="KZS91427.1"/>
    </source>
</evidence>
<evidence type="ECO:0000313" key="2">
    <source>
        <dbReference type="Proteomes" id="UP000076722"/>
    </source>
</evidence>
<keyword evidence="2" id="KW-1185">Reference proteome</keyword>
<dbReference type="EMBL" id="KV419415">
    <property type="protein sequence ID" value="KZS91427.1"/>
    <property type="molecule type" value="Genomic_DNA"/>
</dbReference>
<dbReference type="AlphaFoldDB" id="A0A164SFG6"/>
<dbReference type="OrthoDB" id="2754780at2759"/>
<sequence length="185" mass="21834">MKHLENRDIPEIWSVASAPGSWLRKIYRGDRSRRSRAKIKSEKVYYRLEGDRSLPNELMAITLLYCVRSFDEQFVGEPSEWRHLMHVCSRWSSLIRSDSRFWRRINISWHSQTISRHLSLSKDSLLDLDITVHDQSVSDLKKLLRSTIGRAGALSIRTSYTHSQYYHERDSRSWSLLPMILDSLL</sequence>
<protein>
    <submittedName>
        <fullName evidence="1">Uncharacterized protein</fullName>
    </submittedName>
</protein>
<gene>
    <name evidence="1" type="ORF">SISNIDRAFT_456686</name>
</gene>
<proteinExistence type="predicted"/>
<dbReference type="Proteomes" id="UP000076722">
    <property type="component" value="Unassembled WGS sequence"/>
</dbReference>
<reference evidence="1 2" key="1">
    <citation type="journal article" date="2016" name="Mol. Biol. Evol.">
        <title>Comparative Genomics of Early-Diverging Mushroom-Forming Fungi Provides Insights into the Origins of Lignocellulose Decay Capabilities.</title>
        <authorList>
            <person name="Nagy L.G."/>
            <person name="Riley R."/>
            <person name="Tritt A."/>
            <person name="Adam C."/>
            <person name="Daum C."/>
            <person name="Floudas D."/>
            <person name="Sun H."/>
            <person name="Yadav J.S."/>
            <person name="Pangilinan J."/>
            <person name="Larsson K.H."/>
            <person name="Matsuura K."/>
            <person name="Barry K."/>
            <person name="Labutti K."/>
            <person name="Kuo R."/>
            <person name="Ohm R.A."/>
            <person name="Bhattacharya S.S."/>
            <person name="Shirouzu T."/>
            <person name="Yoshinaga Y."/>
            <person name="Martin F.M."/>
            <person name="Grigoriev I.V."/>
            <person name="Hibbett D.S."/>
        </authorList>
    </citation>
    <scope>NUCLEOTIDE SEQUENCE [LARGE SCALE GENOMIC DNA]</scope>
    <source>
        <strain evidence="1 2">HHB9708</strain>
    </source>
</reference>